<dbReference type="EC" id="4.2.1.10" evidence="5 7"/>
<feature type="binding site" evidence="7 9">
    <location>
        <position position="88"/>
    </location>
    <ligand>
        <name>substrate</name>
    </ligand>
</feature>
<evidence type="ECO:0000256" key="5">
    <source>
        <dbReference type="ARBA" id="ARBA00012060"/>
    </source>
</evidence>
<feature type="site" description="Transition state stabilizer" evidence="7 10">
    <location>
        <position position="18"/>
    </location>
</feature>
<comment type="catalytic activity">
    <reaction evidence="1 7">
        <text>3-dehydroquinate = 3-dehydroshikimate + H2O</text>
        <dbReference type="Rhea" id="RHEA:21096"/>
        <dbReference type="ChEBI" id="CHEBI:15377"/>
        <dbReference type="ChEBI" id="CHEBI:16630"/>
        <dbReference type="ChEBI" id="CHEBI:32364"/>
        <dbReference type="EC" id="4.2.1.10"/>
    </reaction>
</comment>
<dbReference type="PROSITE" id="PS01029">
    <property type="entry name" value="DEHYDROQUINASE_II"/>
    <property type="match status" value="1"/>
</dbReference>
<organism evidence="11 12">
    <name type="scientific">Mesobacillus subterraneus</name>
    <dbReference type="NCBI Taxonomy" id="285983"/>
    <lineage>
        <taxon>Bacteria</taxon>
        <taxon>Bacillati</taxon>
        <taxon>Bacillota</taxon>
        <taxon>Bacilli</taxon>
        <taxon>Bacillales</taxon>
        <taxon>Bacillaceae</taxon>
        <taxon>Mesobacillus</taxon>
    </lineage>
</organism>
<dbReference type="NCBIfam" id="NF003807">
    <property type="entry name" value="PRK05395.1-4"/>
    <property type="match status" value="1"/>
</dbReference>
<evidence type="ECO:0000256" key="9">
    <source>
        <dbReference type="PIRSR" id="PIRSR001399-2"/>
    </source>
</evidence>
<evidence type="ECO:0000256" key="3">
    <source>
        <dbReference type="ARBA" id="ARBA00011037"/>
    </source>
</evidence>
<dbReference type="GO" id="GO:0003855">
    <property type="term" value="F:3-dehydroquinate dehydratase activity"/>
    <property type="evidence" value="ECO:0007669"/>
    <property type="project" value="UniProtKB-UniRule"/>
</dbReference>
<keyword evidence="7" id="KW-0028">Amino-acid biosynthesis</keyword>
<evidence type="ECO:0000256" key="6">
    <source>
        <dbReference type="ARBA" id="ARBA00023239"/>
    </source>
</evidence>
<dbReference type="InterPro" id="IPR036441">
    <property type="entry name" value="DHquinase_II_sf"/>
</dbReference>
<feature type="binding site" evidence="7 9">
    <location>
        <begin position="102"/>
        <end position="103"/>
    </location>
    <ligand>
        <name>substrate</name>
    </ligand>
</feature>
<evidence type="ECO:0000256" key="7">
    <source>
        <dbReference type="HAMAP-Rule" id="MF_00169"/>
    </source>
</evidence>
<feature type="binding site" evidence="7 9">
    <location>
        <position position="75"/>
    </location>
    <ligand>
        <name>substrate</name>
    </ligand>
</feature>
<comment type="pathway">
    <text evidence="2 7">Metabolic intermediate biosynthesis; chorismate biosynthesis; chorismate from D-erythrose 4-phosphate and phosphoenolpyruvate: step 3/7.</text>
</comment>
<dbReference type="OrthoDB" id="9790793at2"/>
<dbReference type="PANTHER" id="PTHR21272:SF3">
    <property type="entry name" value="CATABOLIC 3-DEHYDROQUINASE"/>
    <property type="match status" value="1"/>
</dbReference>
<dbReference type="GO" id="GO:0009073">
    <property type="term" value="P:aromatic amino acid family biosynthetic process"/>
    <property type="evidence" value="ECO:0007669"/>
    <property type="project" value="UniProtKB-KW"/>
</dbReference>
<dbReference type="Pfam" id="PF01220">
    <property type="entry name" value="DHquinase_II"/>
    <property type="match status" value="1"/>
</dbReference>
<dbReference type="NCBIfam" id="NF003806">
    <property type="entry name" value="PRK05395.1-3"/>
    <property type="match status" value="1"/>
</dbReference>
<dbReference type="Proteomes" id="UP000032512">
    <property type="component" value="Unassembled WGS sequence"/>
</dbReference>
<dbReference type="PATRIC" id="fig|285983.3.peg.823"/>
<keyword evidence="7" id="KW-0057">Aromatic amino acid biosynthesis</keyword>
<dbReference type="GO" id="GO:0019631">
    <property type="term" value="P:quinate catabolic process"/>
    <property type="evidence" value="ECO:0007669"/>
    <property type="project" value="TreeGrafter"/>
</dbReference>
<dbReference type="UniPathway" id="UPA00053">
    <property type="reaction ID" value="UER00086"/>
</dbReference>
<name>A0A0D6ZBK5_9BACI</name>
<evidence type="ECO:0000256" key="2">
    <source>
        <dbReference type="ARBA" id="ARBA00004902"/>
    </source>
</evidence>
<dbReference type="NCBIfam" id="NF003805">
    <property type="entry name" value="PRK05395.1-2"/>
    <property type="match status" value="1"/>
</dbReference>
<dbReference type="Gene3D" id="3.40.50.9100">
    <property type="entry name" value="Dehydroquinase, class II"/>
    <property type="match status" value="1"/>
</dbReference>
<keyword evidence="12" id="KW-1185">Reference proteome</keyword>
<dbReference type="GO" id="GO:0009423">
    <property type="term" value="P:chorismate biosynthetic process"/>
    <property type="evidence" value="ECO:0007669"/>
    <property type="project" value="UniProtKB-UniRule"/>
</dbReference>
<evidence type="ECO:0000256" key="1">
    <source>
        <dbReference type="ARBA" id="ARBA00001864"/>
    </source>
</evidence>
<evidence type="ECO:0000313" key="11">
    <source>
        <dbReference type="EMBL" id="KIY21953.1"/>
    </source>
</evidence>
<feature type="active site" description="Proton donor" evidence="7 8">
    <location>
        <position position="101"/>
    </location>
</feature>
<protein>
    <recommendedName>
        <fullName evidence="5 7">3-dehydroquinate dehydratase</fullName>
        <shortName evidence="7">3-dehydroquinase</shortName>
        <ecNumber evidence="5 7">4.2.1.10</ecNumber>
    </recommendedName>
    <alternativeName>
        <fullName evidence="7">Type II DHQase</fullName>
    </alternativeName>
</protein>
<sequence length="149" mass="16699">MMKILMLNGPNLNRLGKREPGIYGVSTLKNLEERMINLGKERKMEVVCFQSNHEGELIDKLHEAEDTEIDGVIFNPGAFTHYSYAIRDAIAGITCPVIEVHISNVYQREEFRHKSVVAPVAKGQIAGLGILGYELALEAFKREAGKEEE</sequence>
<reference evidence="11 12" key="1">
    <citation type="submission" date="2015-01" db="EMBL/GenBank/DDBJ databases">
        <title>Draft genome sequences of the supercritical CO2 tolerant bacteria Bacillus subterraneus MITOT1 and Bacillus cereus MIT0214.</title>
        <authorList>
            <person name="Peet K.C."/>
            <person name="Thompson J.R."/>
        </authorList>
    </citation>
    <scope>NUCLEOTIDE SEQUENCE [LARGE SCALE GENOMIC DNA]</scope>
    <source>
        <strain evidence="11 12">MITOT1</strain>
    </source>
</reference>
<comment type="function">
    <text evidence="7">Catalyzes a trans-dehydration via an enolate intermediate.</text>
</comment>
<comment type="subunit">
    <text evidence="4 7">Homododecamer.</text>
</comment>
<dbReference type="CDD" id="cd00466">
    <property type="entry name" value="DHQase_II"/>
    <property type="match status" value="1"/>
</dbReference>
<evidence type="ECO:0000256" key="4">
    <source>
        <dbReference type="ARBA" id="ARBA00011193"/>
    </source>
</evidence>
<evidence type="ECO:0000256" key="8">
    <source>
        <dbReference type="PIRSR" id="PIRSR001399-1"/>
    </source>
</evidence>
<feature type="binding site" evidence="7 9">
    <location>
        <position position="112"/>
    </location>
    <ligand>
        <name>substrate</name>
    </ligand>
</feature>
<evidence type="ECO:0000313" key="12">
    <source>
        <dbReference type="Proteomes" id="UP000032512"/>
    </source>
</evidence>
<dbReference type="SUPFAM" id="SSF52304">
    <property type="entry name" value="Type II 3-dehydroquinate dehydratase"/>
    <property type="match status" value="1"/>
</dbReference>
<accession>A0A0D6ZBK5</accession>
<keyword evidence="6 7" id="KW-0456">Lyase</keyword>
<dbReference type="EMBL" id="JXIQ01000086">
    <property type="protein sequence ID" value="KIY21953.1"/>
    <property type="molecule type" value="Genomic_DNA"/>
</dbReference>
<comment type="caution">
    <text evidence="11">The sequence shown here is derived from an EMBL/GenBank/DDBJ whole genome shotgun (WGS) entry which is preliminary data.</text>
</comment>
<comment type="similarity">
    <text evidence="3 7">Belongs to the type-II 3-dehydroquinase family.</text>
</comment>
<dbReference type="PIRSF" id="PIRSF001399">
    <property type="entry name" value="DHquinase_II"/>
    <property type="match status" value="1"/>
</dbReference>
<dbReference type="InterPro" id="IPR001874">
    <property type="entry name" value="DHquinase_II"/>
</dbReference>
<gene>
    <name evidence="7" type="primary">aroQ</name>
    <name evidence="11" type="ORF">UB32_10880</name>
</gene>
<dbReference type="HAMAP" id="MF_00169">
    <property type="entry name" value="AroQ"/>
    <property type="match status" value="1"/>
</dbReference>
<dbReference type="NCBIfam" id="TIGR01088">
    <property type="entry name" value="aroQ"/>
    <property type="match status" value="1"/>
</dbReference>
<proteinExistence type="inferred from homology"/>
<feature type="active site" description="Proton acceptor" evidence="7 8">
    <location>
        <position position="23"/>
    </location>
</feature>
<dbReference type="RefSeq" id="WP_044393720.1">
    <property type="nucleotide sequence ID" value="NZ_JXIQ01000086.1"/>
</dbReference>
<dbReference type="InterPro" id="IPR018509">
    <property type="entry name" value="DHquinase_II_CS"/>
</dbReference>
<feature type="binding site" evidence="7 9">
    <location>
        <position position="81"/>
    </location>
    <ligand>
        <name>substrate</name>
    </ligand>
</feature>
<evidence type="ECO:0000256" key="10">
    <source>
        <dbReference type="PIRSR" id="PIRSR001399-3"/>
    </source>
</evidence>
<dbReference type="PANTHER" id="PTHR21272">
    <property type="entry name" value="CATABOLIC 3-DEHYDROQUINASE"/>
    <property type="match status" value="1"/>
</dbReference>
<dbReference type="AlphaFoldDB" id="A0A0D6ZBK5"/>
<dbReference type="GO" id="GO:0008652">
    <property type="term" value="P:amino acid biosynthetic process"/>
    <property type="evidence" value="ECO:0007669"/>
    <property type="project" value="UniProtKB-KW"/>
</dbReference>